<dbReference type="Gene3D" id="1.10.3210.50">
    <property type="match status" value="1"/>
</dbReference>
<feature type="domain" description="HD" evidence="1">
    <location>
        <begin position="19"/>
        <end position="122"/>
    </location>
</feature>
<dbReference type="EMBL" id="CP036172">
    <property type="protein sequence ID" value="QSZ67593.1"/>
    <property type="molecule type" value="Genomic_DNA"/>
</dbReference>
<dbReference type="PROSITE" id="PS51831">
    <property type="entry name" value="HD"/>
    <property type="match status" value="1"/>
</dbReference>
<dbReference type="InterPro" id="IPR006675">
    <property type="entry name" value="HDIG_dom"/>
</dbReference>
<dbReference type="InterPro" id="IPR003607">
    <property type="entry name" value="HD/PDEase_dom"/>
</dbReference>
<protein>
    <submittedName>
        <fullName evidence="2">HD domain-containing protein</fullName>
    </submittedName>
</protein>
<reference evidence="2" key="2">
    <citation type="submission" date="2019-02" db="EMBL/GenBank/DDBJ databases">
        <authorList>
            <person name="Chen S.-C."/>
            <person name="Chien H.-H."/>
            <person name="Lai M.-C."/>
        </authorList>
    </citation>
    <scope>NUCLEOTIDE SEQUENCE</scope>
    <source>
        <strain evidence="2">N2F9704</strain>
    </source>
</reference>
<dbReference type="Proteomes" id="UP001042704">
    <property type="component" value="Chromosome"/>
</dbReference>
<dbReference type="PANTHER" id="PTHR33594">
    <property type="entry name" value="SUPERFAMILY HYDROLASE, PUTATIVE (AFU_ORTHOLOGUE AFUA_1G03035)-RELATED"/>
    <property type="match status" value="1"/>
</dbReference>
<dbReference type="NCBIfam" id="TIGR00277">
    <property type="entry name" value="HDIG"/>
    <property type="match status" value="1"/>
</dbReference>
<organism evidence="2 3">
    <name type="scientific">Methanofollis aquaemaris</name>
    <dbReference type="NCBI Taxonomy" id="126734"/>
    <lineage>
        <taxon>Archaea</taxon>
        <taxon>Methanobacteriati</taxon>
        <taxon>Methanobacteriota</taxon>
        <taxon>Stenosarchaea group</taxon>
        <taxon>Methanomicrobia</taxon>
        <taxon>Methanomicrobiales</taxon>
        <taxon>Methanomicrobiaceae</taxon>
        <taxon>Methanofollis</taxon>
    </lineage>
</organism>
<evidence type="ECO:0000313" key="3">
    <source>
        <dbReference type="Proteomes" id="UP001042704"/>
    </source>
</evidence>
<dbReference type="InterPro" id="IPR006674">
    <property type="entry name" value="HD_domain"/>
</dbReference>
<name>A0A8A3S6M9_9EURY</name>
<dbReference type="SMART" id="SM00471">
    <property type="entry name" value="HDc"/>
    <property type="match status" value="1"/>
</dbReference>
<dbReference type="GeneID" id="76424455"/>
<proteinExistence type="predicted"/>
<gene>
    <name evidence="2" type="ORF">RJ40_08770</name>
</gene>
<dbReference type="PANTHER" id="PTHR33594:SF1">
    <property type="entry name" value="HD_PDEASE DOMAIN-CONTAINING PROTEIN"/>
    <property type="match status" value="1"/>
</dbReference>
<dbReference type="KEGG" id="maqe:RJ40_08770"/>
<reference evidence="2" key="1">
    <citation type="journal article" date="2001" name="Int. J. Syst. Evol. Microbiol.">
        <title>Methanofollis aquaemaris sp. nov., a methanogen isolated from an aquaculture fish pond.</title>
        <authorList>
            <person name="Lai M.C."/>
            <person name="Chen S.C."/>
        </authorList>
    </citation>
    <scope>NUCLEOTIDE SEQUENCE</scope>
    <source>
        <strain evidence="2">N2F9704</strain>
    </source>
</reference>
<evidence type="ECO:0000313" key="2">
    <source>
        <dbReference type="EMBL" id="QSZ67593.1"/>
    </source>
</evidence>
<dbReference type="Pfam" id="PF01966">
    <property type="entry name" value="HD"/>
    <property type="match status" value="1"/>
</dbReference>
<evidence type="ECO:0000259" key="1">
    <source>
        <dbReference type="PROSITE" id="PS51831"/>
    </source>
</evidence>
<dbReference type="AlphaFoldDB" id="A0A8A3S6M9"/>
<sequence>MDQIRDYVETALQESGSHGFDHILRVTHLCEAIGRVEGADMRVLIPAALFHDIARPLEDERGIPHEEEGARIAEGYLNAVHYDADRIPGIAHAIRTHRYRSTATPETLEAQILSDADKLDAIGAVGLARTFLRAGEHGGGIQDAVDHIGEKLLKLKSLMYTDGARHIAEERHAFLTRFVENLEGEMHSGGRSR</sequence>
<dbReference type="RefSeq" id="WP_265580494.1">
    <property type="nucleotide sequence ID" value="NZ_CP036172.1"/>
</dbReference>
<dbReference type="SUPFAM" id="SSF109604">
    <property type="entry name" value="HD-domain/PDEase-like"/>
    <property type="match status" value="1"/>
</dbReference>
<dbReference type="CDD" id="cd00077">
    <property type="entry name" value="HDc"/>
    <property type="match status" value="1"/>
</dbReference>
<keyword evidence="3" id="KW-1185">Reference proteome</keyword>
<accession>A0A8A3S6M9</accession>